<comment type="caution">
    <text evidence="7">The sequence shown here is derived from an EMBL/GenBank/DDBJ whole genome shotgun (WGS) entry which is preliminary data.</text>
</comment>
<feature type="transmembrane region" description="Helical" evidence="6">
    <location>
        <begin position="12"/>
        <end position="37"/>
    </location>
</feature>
<keyword evidence="4 6" id="KW-1133">Transmembrane helix</keyword>
<dbReference type="InterPro" id="IPR005899">
    <property type="entry name" value="Na_pump_deCOase"/>
</dbReference>
<gene>
    <name evidence="7" type="ORF">H8708_12355</name>
</gene>
<evidence type="ECO:0000256" key="2">
    <source>
        <dbReference type="ARBA" id="ARBA00022475"/>
    </source>
</evidence>
<keyword evidence="5 6" id="KW-0472">Membrane</keyword>
<comment type="subcellular location">
    <subcellularLocation>
        <location evidence="1">Cell membrane</location>
    </subcellularLocation>
</comment>
<sequence length="94" mass="9752">MWTGQEMTLADGLMISAVGLLVVFAALAALAIAVIIISKIINTAVKDKAPKQAAVAAAPAPALDEESYAVLLAAISEEARLSGEEFRVTSIKEL</sequence>
<evidence type="ECO:0000256" key="5">
    <source>
        <dbReference type="ARBA" id="ARBA00023136"/>
    </source>
</evidence>
<evidence type="ECO:0000256" key="4">
    <source>
        <dbReference type="ARBA" id="ARBA00022989"/>
    </source>
</evidence>
<evidence type="ECO:0000256" key="1">
    <source>
        <dbReference type="ARBA" id="ARBA00004236"/>
    </source>
</evidence>
<protein>
    <submittedName>
        <fullName evidence="7">OadG family protein</fullName>
    </submittedName>
</protein>
<keyword evidence="8" id="KW-1185">Reference proteome</keyword>
<keyword evidence="3 6" id="KW-0812">Transmembrane</keyword>
<name>A0ABR7NVQ3_9FIRM</name>
<reference evidence="7 8" key="1">
    <citation type="submission" date="2020-08" db="EMBL/GenBank/DDBJ databases">
        <title>Genome public.</title>
        <authorList>
            <person name="Liu C."/>
            <person name="Sun Q."/>
        </authorList>
    </citation>
    <scope>NUCLEOTIDE SEQUENCE [LARGE SCALE GENOMIC DNA]</scope>
    <source>
        <strain evidence="7 8">BX10</strain>
    </source>
</reference>
<dbReference type="NCBIfam" id="TIGR01195">
    <property type="entry name" value="oadG_fam"/>
    <property type="match status" value="1"/>
</dbReference>
<organism evidence="7 8">
    <name type="scientific">Enterocloster hominis</name>
    <name type="common">ex Liu et al. 2021</name>
    <dbReference type="NCBI Taxonomy" id="2763663"/>
    <lineage>
        <taxon>Bacteria</taxon>
        <taxon>Bacillati</taxon>
        <taxon>Bacillota</taxon>
        <taxon>Clostridia</taxon>
        <taxon>Lachnospirales</taxon>
        <taxon>Lachnospiraceae</taxon>
        <taxon>Enterocloster</taxon>
    </lineage>
</organism>
<proteinExistence type="predicted"/>
<dbReference type="EMBL" id="JACRTJ010000027">
    <property type="protein sequence ID" value="MBC8600009.1"/>
    <property type="molecule type" value="Genomic_DNA"/>
</dbReference>
<evidence type="ECO:0000256" key="6">
    <source>
        <dbReference type="SAM" id="Phobius"/>
    </source>
</evidence>
<dbReference type="RefSeq" id="WP_158358504.1">
    <property type="nucleotide sequence ID" value="NZ_JACRTJ010000027.1"/>
</dbReference>
<evidence type="ECO:0000313" key="8">
    <source>
        <dbReference type="Proteomes" id="UP000647491"/>
    </source>
</evidence>
<dbReference type="Proteomes" id="UP000647491">
    <property type="component" value="Unassembled WGS sequence"/>
</dbReference>
<accession>A0ABR7NVQ3</accession>
<dbReference type="Pfam" id="PF04277">
    <property type="entry name" value="OAD_gamma"/>
    <property type="match status" value="1"/>
</dbReference>
<keyword evidence="2" id="KW-1003">Cell membrane</keyword>
<evidence type="ECO:0000313" key="7">
    <source>
        <dbReference type="EMBL" id="MBC8600009.1"/>
    </source>
</evidence>
<evidence type="ECO:0000256" key="3">
    <source>
        <dbReference type="ARBA" id="ARBA00022692"/>
    </source>
</evidence>